<reference evidence="2" key="1">
    <citation type="submission" date="2014-02" db="EMBL/GenBank/DDBJ databases">
        <title>Complete genome sequence and comparative genomic analysis of the nitrogen-fixing bacterium Leptospirillum ferriphilum YSK.</title>
        <authorList>
            <person name="Guo X."/>
            <person name="Yin H."/>
            <person name="Liang Y."/>
            <person name="Hu Q."/>
            <person name="Ma L."/>
            <person name="Xiao Y."/>
            <person name="Zhang X."/>
            <person name="Qiu G."/>
            <person name="Liu X."/>
        </authorList>
    </citation>
    <scope>NUCLEOTIDE SEQUENCE [LARGE SCALE GENOMIC DNA]</scope>
    <source>
        <strain evidence="2">YSK</strain>
    </source>
</reference>
<dbReference type="KEGG" id="lfp:Y981_09435"/>
<reference evidence="1 2" key="2">
    <citation type="journal article" date="2015" name="Biomed. Res. Int.">
        <title>Effects of Arsenite Resistance on the Growth and Functional Gene Expression of Leptospirillum ferriphilum and Acidithiobacillus thiooxidans in Pure Culture and Coculture.</title>
        <authorList>
            <person name="Jiang H."/>
            <person name="Liang Y."/>
            <person name="Yin H."/>
            <person name="Xiao Y."/>
            <person name="Guo X."/>
            <person name="Xu Y."/>
            <person name="Hu Q."/>
            <person name="Liu H."/>
            <person name="Liu X."/>
        </authorList>
    </citation>
    <scope>NUCLEOTIDE SEQUENCE [LARGE SCALE GENOMIC DNA]</scope>
    <source>
        <strain evidence="1 2">YSK</strain>
    </source>
</reference>
<dbReference type="AlphaFoldDB" id="A0A059Y2S7"/>
<dbReference type="Proteomes" id="UP000027059">
    <property type="component" value="Chromosome"/>
</dbReference>
<accession>A0A059Y2S7</accession>
<proteinExistence type="predicted"/>
<name>A0A059Y2S7_9BACT</name>
<dbReference type="SUPFAM" id="SSF51735">
    <property type="entry name" value="NAD(P)-binding Rossmann-fold domains"/>
    <property type="match status" value="1"/>
</dbReference>
<evidence type="ECO:0000313" key="1">
    <source>
        <dbReference type="EMBL" id="AIA31876.1"/>
    </source>
</evidence>
<dbReference type="HOGENOM" id="CLU_2117992_0_0_0"/>
<dbReference type="InterPro" id="IPR036291">
    <property type="entry name" value="NAD(P)-bd_dom_sf"/>
</dbReference>
<dbReference type="EMBL" id="CP007243">
    <property type="protein sequence ID" value="AIA31876.1"/>
    <property type="molecule type" value="Genomic_DNA"/>
</dbReference>
<dbReference type="Gene3D" id="3.40.50.720">
    <property type="entry name" value="NAD(P)-binding Rossmann-like Domain"/>
    <property type="match status" value="1"/>
</dbReference>
<gene>
    <name evidence="1" type="ORF">Y981_09435</name>
</gene>
<protein>
    <recommendedName>
        <fullName evidence="3">UDP-glucose 4-epimerase</fullName>
    </recommendedName>
</protein>
<organism evidence="1 2">
    <name type="scientific">Leptospirillum ferriphilum YSK</name>
    <dbReference type="NCBI Taxonomy" id="1441628"/>
    <lineage>
        <taxon>Bacteria</taxon>
        <taxon>Pseudomonadati</taxon>
        <taxon>Nitrospirota</taxon>
        <taxon>Nitrospiria</taxon>
        <taxon>Nitrospirales</taxon>
        <taxon>Nitrospiraceae</taxon>
        <taxon>Leptospirillum</taxon>
    </lineage>
</organism>
<sequence>MIDSAKNHIPIDTTPGDQEIDLVHIDDVCEGVLNGIDELREWNPVNGVLIRGLGSGKPIIVKELIEKIKIKYGLEVEANIGVRPYRPREVMKTYKNFTPPKGWSPKHNEFRNLK</sequence>
<evidence type="ECO:0008006" key="3">
    <source>
        <dbReference type="Google" id="ProtNLM"/>
    </source>
</evidence>
<keyword evidence="2" id="KW-1185">Reference proteome</keyword>
<evidence type="ECO:0000313" key="2">
    <source>
        <dbReference type="Proteomes" id="UP000027059"/>
    </source>
</evidence>